<protein>
    <submittedName>
        <fullName evidence="1">Uncharacterized protein</fullName>
    </submittedName>
</protein>
<dbReference type="EMBL" id="CP000112">
    <property type="protein sequence ID" value="ABB38700.1"/>
    <property type="molecule type" value="Genomic_DNA"/>
</dbReference>
<evidence type="ECO:0000313" key="1">
    <source>
        <dbReference type="EMBL" id="ABB38700.1"/>
    </source>
</evidence>
<name>Q310E6_OLEA2</name>
<dbReference type="AlphaFoldDB" id="Q310E6"/>
<gene>
    <name evidence="1" type="ordered locus">Dde_1903</name>
</gene>
<dbReference type="Proteomes" id="UP000002710">
    <property type="component" value="Chromosome"/>
</dbReference>
<dbReference type="KEGG" id="dde:Dde_1903"/>
<dbReference type="STRING" id="207559.Dde_1903"/>
<evidence type="ECO:0000313" key="2">
    <source>
        <dbReference type="Proteomes" id="UP000002710"/>
    </source>
</evidence>
<proteinExistence type="predicted"/>
<dbReference type="HOGENOM" id="CLU_2045810_0_0_7"/>
<dbReference type="eggNOG" id="ENOG502ZCA1">
    <property type="taxonomic scope" value="Bacteria"/>
</dbReference>
<accession>Q310E6</accession>
<reference evidence="1 2" key="1">
    <citation type="journal article" date="2011" name="J. Bacteriol.">
        <title>Complete genome sequence and updated annotation of Desulfovibrio alaskensis G20.</title>
        <authorList>
            <person name="Hauser L.J."/>
            <person name="Land M.L."/>
            <person name="Brown S.D."/>
            <person name="Larimer F."/>
            <person name="Keller K.L."/>
            <person name="Rapp-Giles B.J."/>
            <person name="Price M.N."/>
            <person name="Lin M."/>
            <person name="Bruce D.C."/>
            <person name="Detter J.C."/>
            <person name="Tapia R."/>
            <person name="Han C.S."/>
            <person name="Goodwin L.A."/>
            <person name="Cheng J.F."/>
            <person name="Pitluck S."/>
            <person name="Copeland A."/>
            <person name="Lucas S."/>
            <person name="Nolan M."/>
            <person name="Lapidus A.L."/>
            <person name="Palumbo A.V."/>
            <person name="Wall J.D."/>
        </authorList>
    </citation>
    <scope>NUCLEOTIDE SEQUENCE [LARGE SCALE GENOMIC DNA]</scope>
    <source>
        <strain evidence="2">ATCC BAA 1058 / DSM 17464 / G20</strain>
    </source>
</reference>
<organism evidence="1 2">
    <name type="scientific">Oleidesulfovibrio alaskensis (strain ATCC BAA-1058 / DSM 17464 / G20)</name>
    <name type="common">Desulfovibrio alaskensis</name>
    <dbReference type="NCBI Taxonomy" id="207559"/>
    <lineage>
        <taxon>Bacteria</taxon>
        <taxon>Pseudomonadati</taxon>
        <taxon>Thermodesulfobacteriota</taxon>
        <taxon>Desulfovibrionia</taxon>
        <taxon>Desulfovibrionales</taxon>
        <taxon>Desulfovibrionaceae</taxon>
        <taxon>Oleidesulfovibrio</taxon>
    </lineage>
</organism>
<dbReference type="RefSeq" id="WP_011367824.1">
    <property type="nucleotide sequence ID" value="NC_007519.1"/>
</dbReference>
<sequence length="120" mass="12516">MAFINPCHRGLAYGDGHIQGKGKLGQVVRVSGDDQFTVNTDPAVRSFGILINDYAAGDMPGIYCDGGVYETDVFDGPISDGEDLKVSAEGRITGGVAAGDQVIAQAVSIKGGVLKFRLLI</sequence>
<keyword evidence="2" id="KW-1185">Reference proteome</keyword>